<dbReference type="PROSITE" id="PS51459">
    <property type="entry name" value="FIDO"/>
    <property type="match status" value="1"/>
</dbReference>
<feature type="non-terminal residue" evidence="2">
    <location>
        <position position="1"/>
    </location>
</feature>
<accession>T1BJZ7</accession>
<organism evidence="2">
    <name type="scientific">mine drainage metagenome</name>
    <dbReference type="NCBI Taxonomy" id="410659"/>
    <lineage>
        <taxon>unclassified sequences</taxon>
        <taxon>metagenomes</taxon>
        <taxon>ecological metagenomes</taxon>
    </lineage>
</organism>
<evidence type="ECO:0000313" key="2">
    <source>
        <dbReference type="EMBL" id="EQD70087.1"/>
    </source>
</evidence>
<comment type="caution">
    <text evidence="2">The sequence shown here is derived from an EMBL/GenBank/DDBJ whole genome shotgun (WGS) entry which is preliminary data.</text>
</comment>
<dbReference type="SUPFAM" id="SSF140931">
    <property type="entry name" value="Fic-like"/>
    <property type="match status" value="1"/>
</dbReference>
<dbReference type="InterPro" id="IPR003812">
    <property type="entry name" value="Fido"/>
</dbReference>
<dbReference type="AlphaFoldDB" id="T1BJZ7"/>
<reference evidence="2" key="2">
    <citation type="journal article" date="2014" name="ISME J.">
        <title>Microbial stratification in low pH oxic and suboxic macroscopic growths along an acid mine drainage.</title>
        <authorList>
            <person name="Mendez-Garcia C."/>
            <person name="Mesa V."/>
            <person name="Sprenger R.R."/>
            <person name="Richter M."/>
            <person name="Diez M.S."/>
            <person name="Solano J."/>
            <person name="Bargiela R."/>
            <person name="Golyshina O.V."/>
            <person name="Manteca A."/>
            <person name="Ramos J.L."/>
            <person name="Gallego J.R."/>
            <person name="Llorente I."/>
            <person name="Martins Dos Santos V.A."/>
            <person name="Jensen O.N."/>
            <person name="Pelaez A.I."/>
            <person name="Sanchez J."/>
            <person name="Ferrer M."/>
        </authorList>
    </citation>
    <scope>NUCLEOTIDE SEQUENCE</scope>
</reference>
<protein>
    <submittedName>
        <fullName evidence="2">Filamentation induced by cAMP protein Fic</fullName>
    </submittedName>
</protein>
<feature type="domain" description="Fido" evidence="1">
    <location>
        <begin position="1"/>
        <end position="123"/>
    </location>
</feature>
<reference evidence="2" key="1">
    <citation type="submission" date="2013-08" db="EMBL/GenBank/DDBJ databases">
        <authorList>
            <person name="Mendez C."/>
            <person name="Richter M."/>
            <person name="Ferrer M."/>
            <person name="Sanchez J."/>
        </authorList>
    </citation>
    <scope>NUCLEOTIDE SEQUENCE</scope>
</reference>
<proteinExistence type="predicted"/>
<gene>
    <name evidence="2" type="ORF">B1B_05184</name>
</gene>
<dbReference type="EMBL" id="AUZY01003271">
    <property type="protein sequence ID" value="EQD70087.1"/>
    <property type="molecule type" value="Genomic_DNA"/>
</dbReference>
<dbReference type="Gene3D" id="1.10.3290.10">
    <property type="entry name" value="Fido-like domain"/>
    <property type="match status" value="1"/>
</dbReference>
<dbReference type="Pfam" id="PF02661">
    <property type="entry name" value="Fic"/>
    <property type="match status" value="1"/>
</dbReference>
<evidence type="ECO:0000259" key="1">
    <source>
        <dbReference type="PROSITE" id="PS51459"/>
    </source>
</evidence>
<feature type="non-terminal residue" evidence="2">
    <location>
        <position position="164"/>
    </location>
</feature>
<sequence>GDPMAAGRLRRIAVGIERSTFHPAEVPQLIEECFDQILAAAAAISDPFEQVFFVMVQLPYLQPFDNVNKRVSRLAANIPLIKGNLSPLSFTDVPRSTYTDAMLGVYELNKIDLLKDVFIWAYERSAARYAAVRQSLGEPDPFRLRHRAALREIIGEVIRGRMDR</sequence>
<name>T1BJZ7_9ZZZZ</name>
<dbReference type="InterPro" id="IPR036597">
    <property type="entry name" value="Fido-like_dom_sf"/>
</dbReference>